<sequence length="433" mass="47164">MSATNSIAREVNAGETPAVPVGFELPPALASRYKVRIVDGADGEQRIGLFRPVDRDGPSIEITNDRIVARSEDAETVAALVKIAQHSGWDRIAVDGSPEFRQAVWKAASREGLAVSGYEPSFAELEGVAQTRRETSDGHVRDLQAQTPSDERTGATGGHAPLEAVAAAASGSRGDDVERDGNDLSDGDRRLLLTLSRHTEDRKSLAEGIRPDMDAFDREVQNERLESNREALSAALDQALESPTLVAAFQRAGFEPEALRSSSKSDQWDRDIADAVYLARSGLHRDAADRETNIPAASLRDLETARDDRTPAERADGEPGPAVAREPLLLEAQSHTTPDRRRDDDELAEVFLHGPPERIAADPRLEGARQAQAAMELHIGEIFGGDASRMTSATLESRLMISDVLRRGLDVSVRESTPIRQIEPVQNRPDMER</sequence>
<feature type="domain" description="Large polyvalent protein-associated" evidence="2">
    <location>
        <begin position="50"/>
        <end position="131"/>
    </location>
</feature>
<gene>
    <name evidence="3" type="ORF">GQR91_18875</name>
    <name evidence="4" type="ORF">SAMN05216557_107170</name>
</gene>
<evidence type="ECO:0000313" key="6">
    <source>
        <dbReference type="Proteomes" id="UP000436801"/>
    </source>
</evidence>
<dbReference type="OrthoDB" id="7873036at2"/>
<accession>A0A1G7Q492</accession>
<name>A0A1G7Q492_9SPHN</name>
<evidence type="ECO:0000256" key="1">
    <source>
        <dbReference type="SAM" id="MobiDB-lite"/>
    </source>
</evidence>
<protein>
    <recommendedName>
        <fullName evidence="2">Large polyvalent protein-associated domain-containing protein</fullName>
    </recommendedName>
</protein>
<keyword evidence="5" id="KW-1185">Reference proteome</keyword>
<dbReference type="Proteomes" id="UP000436801">
    <property type="component" value="Unassembled WGS sequence"/>
</dbReference>
<dbReference type="AlphaFoldDB" id="A0A1G7Q492"/>
<feature type="region of interest" description="Disordered" evidence="1">
    <location>
        <begin position="289"/>
        <end position="343"/>
    </location>
</feature>
<dbReference type="EMBL" id="WSUT01000007">
    <property type="protein sequence ID" value="MWC45683.1"/>
    <property type="molecule type" value="Genomic_DNA"/>
</dbReference>
<proteinExistence type="predicted"/>
<evidence type="ECO:0000313" key="5">
    <source>
        <dbReference type="Proteomes" id="UP000323502"/>
    </source>
</evidence>
<dbReference type="EMBL" id="FNBI01000007">
    <property type="protein sequence ID" value="SDF92440.1"/>
    <property type="molecule type" value="Genomic_DNA"/>
</dbReference>
<dbReference type="Pfam" id="PF18821">
    <property type="entry name" value="LPD7"/>
    <property type="match status" value="1"/>
</dbReference>
<feature type="compositionally biased region" description="Basic and acidic residues" evidence="1">
    <location>
        <begin position="131"/>
        <end position="142"/>
    </location>
</feature>
<evidence type="ECO:0000313" key="3">
    <source>
        <dbReference type="EMBL" id="MWC45683.1"/>
    </source>
</evidence>
<dbReference type="InterPro" id="IPR040677">
    <property type="entry name" value="LPD7"/>
</dbReference>
<feature type="compositionally biased region" description="Basic and acidic residues" evidence="1">
    <location>
        <begin position="173"/>
        <end position="187"/>
    </location>
</feature>
<reference evidence="3 6" key="2">
    <citation type="submission" date="2019-12" db="EMBL/GenBank/DDBJ databases">
        <authorList>
            <person name="Zheng J."/>
        </authorList>
    </citation>
    <scope>NUCLEOTIDE SEQUENCE [LARGE SCALE GENOMIC DNA]</scope>
    <source>
        <strain evidence="3 6">DSM 27347</strain>
    </source>
</reference>
<evidence type="ECO:0000313" key="4">
    <source>
        <dbReference type="EMBL" id="SDF92440.1"/>
    </source>
</evidence>
<reference evidence="4 5" key="1">
    <citation type="submission" date="2016-10" db="EMBL/GenBank/DDBJ databases">
        <authorList>
            <person name="Varghese N."/>
            <person name="Submissions S."/>
        </authorList>
    </citation>
    <scope>NUCLEOTIDE SEQUENCE [LARGE SCALE GENOMIC DNA]</scope>
    <source>
        <strain evidence="4 5">S7-754</strain>
    </source>
</reference>
<feature type="compositionally biased region" description="Basic and acidic residues" evidence="1">
    <location>
        <begin position="300"/>
        <end position="317"/>
    </location>
</feature>
<organism evidence="4 5">
    <name type="scientific">Sphingomonas carotinifaciens</name>
    <dbReference type="NCBI Taxonomy" id="1166323"/>
    <lineage>
        <taxon>Bacteria</taxon>
        <taxon>Pseudomonadati</taxon>
        <taxon>Pseudomonadota</taxon>
        <taxon>Alphaproteobacteria</taxon>
        <taxon>Sphingomonadales</taxon>
        <taxon>Sphingomonadaceae</taxon>
        <taxon>Sphingomonas</taxon>
    </lineage>
</organism>
<evidence type="ECO:0000259" key="2">
    <source>
        <dbReference type="Pfam" id="PF18821"/>
    </source>
</evidence>
<dbReference type="RefSeq" id="WP_149683157.1">
    <property type="nucleotide sequence ID" value="NZ_FNBI01000007.1"/>
</dbReference>
<dbReference type="Proteomes" id="UP000323502">
    <property type="component" value="Unassembled WGS sequence"/>
</dbReference>
<feature type="region of interest" description="Disordered" evidence="1">
    <location>
        <begin position="129"/>
        <end position="187"/>
    </location>
</feature>